<comment type="subunit">
    <text evidence="9 10">The 4 large subunits of the cytochrome b6-f complex are cytochrome b6, subunit IV (17 kDa polypeptide, PetD), cytochrome f and the Rieske protein, while the 4 small subunits are PetG, PetL, PetM and PetN. The complex functions as a dimer.</text>
</comment>
<dbReference type="AlphaFoldDB" id="A0A1W6EHF3"/>
<keyword evidence="6 10" id="KW-0793">Thylakoid</keyword>
<evidence type="ECO:0000256" key="6">
    <source>
        <dbReference type="ARBA" id="ARBA00023078"/>
    </source>
</evidence>
<organism evidence="11">
    <name type="scientific">Hazenia capsulata</name>
    <dbReference type="NCBI Taxonomy" id="2202518"/>
    <lineage>
        <taxon>Eukaryota</taxon>
        <taxon>Viridiplantae</taxon>
        <taxon>Chlorophyta</taxon>
        <taxon>core chlorophytes</taxon>
        <taxon>Ulvophyceae</taxon>
        <taxon>OUU clade</taxon>
        <taxon>Ulotrichales</taxon>
        <taxon>Hazeniaceae</taxon>
        <taxon>Hazenia</taxon>
    </lineage>
</organism>
<comment type="similarity">
    <text evidence="10">Belongs to the PetL family.</text>
</comment>
<gene>
    <name evidence="10 11" type="primary">petL</name>
</gene>
<evidence type="ECO:0000313" key="11">
    <source>
        <dbReference type="EMBL" id="ARK14838.1"/>
    </source>
</evidence>
<keyword evidence="3 10" id="KW-0812">Transmembrane</keyword>
<dbReference type="GO" id="GO:0009535">
    <property type="term" value="C:chloroplast thylakoid membrane"/>
    <property type="evidence" value="ECO:0007669"/>
    <property type="project" value="UniProtKB-SubCell"/>
</dbReference>
<keyword evidence="11" id="KW-0150">Chloroplast</keyword>
<reference evidence="11" key="1">
    <citation type="journal article" date="2017" name="Sci. Rep.">
        <title>Divergent copies of the large inverted repeat in the chloroplast genomes of ulvophycean green algae.</title>
        <authorList>
            <person name="Turmel M."/>
            <person name="Otis C."/>
            <person name="Lemieux C."/>
        </authorList>
    </citation>
    <scope>NUCLEOTIDE SEQUENCE</scope>
</reference>
<accession>A0A1W6EHF3</accession>
<evidence type="ECO:0000256" key="8">
    <source>
        <dbReference type="ARBA" id="ARBA00025197"/>
    </source>
</evidence>
<keyword evidence="7 10" id="KW-0472">Membrane</keyword>
<geneLocation type="chloroplast" evidence="11"/>
<evidence type="ECO:0000256" key="7">
    <source>
        <dbReference type="ARBA" id="ARBA00023136"/>
    </source>
</evidence>
<evidence type="ECO:0000256" key="9">
    <source>
        <dbReference type="ARBA" id="ARBA00025834"/>
    </source>
</evidence>
<name>A0A1W6EHF3_9CHLO</name>
<dbReference type="GO" id="GO:0015979">
    <property type="term" value="P:photosynthesis"/>
    <property type="evidence" value="ECO:0007669"/>
    <property type="project" value="UniProtKB-KW"/>
</dbReference>
<proteinExistence type="inferred from homology"/>
<dbReference type="GO" id="GO:0009055">
    <property type="term" value="F:electron transfer activity"/>
    <property type="evidence" value="ECO:0007669"/>
    <property type="project" value="InterPro"/>
</dbReference>
<keyword evidence="4 10" id="KW-0249">Electron transport</keyword>
<sequence>MRKSKTRNKTITHLLGVNFMITFISYISLLASFLIIASIFYFALVKIKLI</sequence>
<feature type="transmembrane region" description="Helical" evidence="10">
    <location>
        <begin position="21"/>
        <end position="44"/>
    </location>
</feature>
<evidence type="ECO:0000256" key="3">
    <source>
        <dbReference type="ARBA" id="ARBA00022692"/>
    </source>
</evidence>
<dbReference type="HAMAP" id="MF_00433">
    <property type="entry name" value="Cytb6_f_PetL"/>
    <property type="match status" value="1"/>
</dbReference>
<protein>
    <recommendedName>
        <fullName evidence="10">Cytochrome b6-f complex subunit 6</fullName>
    </recommendedName>
    <alternativeName>
        <fullName evidence="10">Cytochrome b6-f complex subunit PetL</fullName>
    </alternativeName>
    <alternativeName>
        <fullName evidence="10">Cytochrome b6-f complex subunit VI</fullName>
    </alternativeName>
</protein>
<evidence type="ECO:0000256" key="2">
    <source>
        <dbReference type="ARBA" id="ARBA00022448"/>
    </source>
</evidence>
<comment type="function">
    <text evidence="8 10">Component of the cytochrome b6-f complex, which mediates electron transfer between photosystem II (PSII) and photosystem I (PSI), cyclic electron flow around PSI, and state transitions. PetL is important for photoautotrophic growth as well as for electron transfer efficiency and stability of the cytochrome b6-f complex.</text>
</comment>
<dbReference type="GO" id="GO:0009512">
    <property type="term" value="C:cytochrome b6f complex"/>
    <property type="evidence" value="ECO:0007669"/>
    <property type="project" value="InterPro"/>
</dbReference>
<comment type="subcellular location">
    <subcellularLocation>
        <location evidence="1">Membrane</location>
        <topology evidence="1">Single-pass membrane protein</topology>
    </subcellularLocation>
    <subcellularLocation>
        <location evidence="10">Plastid</location>
        <location evidence="10">Chloroplast thylakoid membrane</location>
        <topology evidence="10">Single-pass membrane protein</topology>
    </subcellularLocation>
</comment>
<keyword evidence="5 10" id="KW-1133">Transmembrane helix</keyword>
<keyword evidence="11" id="KW-0934">Plastid</keyword>
<evidence type="ECO:0000256" key="4">
    <source>
        <dbReference type="ARBA" id="ARBA00022982"/>
    </source>
</evidence>
<dbReference type="GeneID" id="32884461"/>
<dbReference type="InterPro" id="IPR007802">
    <property type="entry name" value="Cyt_b6/f_cplx_su6"/>
</dbReference>
<evidence type="ECO:0000256" key="10">
    <source>
        <dbReference type="HAMAP-Rule" id="MF_00433"/>
    </source>
</evidence>
<evidence type="ECO:0000256" key="1">
    <source>
        <dbReference type="ARBA" id="ARBA00004167"/>
    </source>
</evidence>
<evidence type="ECO:0000256" key="5">
    <source>
        <dbReference type="ARBA" id="ARBA00022989"/>
    </source>
</evidence>
<keyword evidence="2 10" id="KW-0813">Transport</keyword>
<dbReference type="RefSeq" id="YP_009367855.1">
    <property type="nucleotide sequence ID" value="NC_034714.1"/>
</dbReference>
<dbReference type="EMBL" id="KY407661">
    <property type="protein sequence ID" value="ARK14838.1"/>
    <property type="molecule type" value="Genomic_DNA"/>
</dbReference>
<keyword evidence="10" id="KW-0602">Photosynthesis</keyword>